<evidence type="ECO:0000313" key="1">
    <source>
        <dbReference type="EMBL" id="PPK63811.1"/>
    </source>
</evidence>
<dbReference type="EMBL" id="PTIX01000024">
    <property type="protein sequence ID" value="PPK63811.1"/>
    <property type="molecule type" value="Genomic_DNA"/>
</dbReference>
<comment type="caution">
    <text evidence="1">The sequence shown here is derived from an EMBL/GenBank/DDBJ whole genome shotgun (WGS) entry which is preliminary data.</text>
</comment>
<reference evidence="1 2" key="1">
    <citation type="submission" date="2018-02" db="EMBL/GenBank/DDBJ databases">
        <title>Genomic Encyclopedia of Archaeal and Bacterial Type Strains, Phase II (KMG-II): from individual species to whole genera.</title>
        <authorList>
            <person name="Goeker M."/>
        </authorList>
    </citation>
    <scope>NUCLEOTIDE SEQUENCE [LARGE SCALE GENOMIC DNA]</scope>
    <source>
        <strain evidence="1 2">YU 961-1</strain>
    </source>
</reference>
<accession>A0A2S6GF67</accession>
<dbReference type="AlphaFoldDB" id="A0A2S6GF67"/>
<keyword evidence="2" id="KW-1185">Reference proteome</keyword>
<dbReference type="Proteomes" id="UP000239203">
    <property type="component" value="Unassembled WGS sequence"/>
</dbReference>
<name>A0A2S6GF67_9PSEU</name>
<evidence type="ECO:0000313" key="2">
    <source>
        <dbReference type="Proteomes" id="UP000239203"/>
    </source>
</evidence>
<organism evidence="1 2">
    <name type="scientific">Actinokineospora auranticolor</name>
    <dbReference type="NCBI Taxonomy" id="155976"/>
    <lineage>
        <taxon>Bacteria</taxon>
        <taxon>Bacillati</taxon>
        <taxon>Actinomycetota</taxon>
        <taxon>Actinomycetes</taxon>
        <taxon>Pseudonocardiales</taxon>
        <taxon>Pseudonocardiaceae</taxon>
        <taxon>Actinokineospora</taxon>
    </lineage>
</organism>
<protein>
    <submittedName>
        <fullName evidence="1">Uncharacterized protein</fullName>
    </submittedName>
</protein>
<sequence>MDAVVVDDEDDLRVRIITRTADEGHLDSPLPAS</sequence>
<proteinExistence type="predicted"/>
<gene>
    <name evidence="1" type="ORF">CLV40_12455</name>
</gene>